<evidence type="ECO:0000259" key="6">
    <source>
        <dbReference type="Pfam" id="PF07859"/>
    </source>
</evidence>
<reference evidence="7" key="1">
    <citation type="submission" date="2020-12" db="EMBL/GenBank/DDBJ databases">
        <title>Metabolic potential, ecology and presence of endohyphal bacteria is reflected in genomic diversity of Mucoromycotina.</title>
        <authorList>
            <person name="Muszewska A."/>
            <person name="Okrasinska A."/>
            <person name="Steczkiewicz K."/>
            <person name="Drgas O."/>
            <person name="Orlowska M."/>
            <person name="Perlinska-Lenart U."/>
            <person name="Aleksandrzak-Piekarczyk T."/>
            <person name="Szatraj K."/>
            <person name="Zielenkiewicz U."/>
            <person name="Pilsyk S."/>
            <person name="Malc E."/>
            <person name="Mieczkowski P."/>
            <person name="Kruszewska J.S."/>
            <person name="Biernat P."/>
            <person name="Pawlowska J."/>
        </authorList>
    </citation>
    <scope>NUCLEOTIDE SEQUENCE</scope>
    <source>
        <strain evidence="7">WA0000017839</strain>
    </source>
</reference>
<organism evidence="7 8">
    <name type="scientific">Mucor saturninus</name>
    <dbReference type="NCBI Taxonomy" id="64648"/>
    <lineage>
        <taxon>Eukaryota</taxon>
        <taxon>Fungi</taxon>
        <taxon>Fungi incertae sedis</taxon>
        <taxon>Mucoromycota</taxon>
        <taxon>Mucoromycotina</taxon>
        <taxon>Mucoromycetes</taxon>
        <taxon>Mucorales</taxon>
        <taxon>Mucorineae</taxon>
        <taxon>Mucoraceae</taxon>
        <taxon>Mucor</taxon>
    </lineage>
</organism>
<comment type="similarity">
    <text evidence="1">Belongs to the 'GDXG' lipolytic enzyme family.</text>
</comment>
<dbReference type="PANTHER" id="PTHR24173:SF74">
    <property type="entry name" value="ANKYRIN REPEAT DOMAIN-CONTAINING PROTEIN 16"/>
    <property type="match status" value="1"/>
</dbReference>
<dbReference type="Gene3D" id="3.40.50.1820">
    <property type="entry name" value="alpha/beta hydrolase"/>
    <property type="match status" value="1"/>
</dbReference>
<evidence type="ECO:0000256" key="3">
    <source>
        <dbReference type="ARBA" id="ARBA00022801"/>
    </source>
</evidence>
<feature type="repeat" description="ANK" evidence="5">
    <location>
        <begin position="98"/>
        <end position="130"/>
    </location>
</feature>
<dbReference type="InterPro" id="IPR002110">
    <property type="entry name" value="Ankyrin_rpt"/>
</dbReference>
<protein>
    <recommendedName>
        <fullName evidence="6">Alpha/beta hydrolase fold-3 domain-containing protein</fullName>
    </recommendedName>
</protein>
<evidence type="ECO:0000256" key="1">
    <source>
        <dbReference type="ARBA" id="ARBA00010515"/>
    </source>
</evidence>
<keyword evidence="2" id="KW-0677">Repeat</keyword>
<evidence type="ECO:0000313" key="7">
    <source>
        <dbReference type="EMBL" id="KAG2204832.1"/>
    </source>
</evidence>
<dbReference type="Pfam" id="PF13637">
    <property type="entry name" value="Ank_4"/>
    <property type="match status" value="1"/>
</dbReference>
<dbReference type="Proteomes" id="UP000603453">
    <property type="component" value="Unassembled WGS sequence"/>
</dbReference>
<dbReference type="EMBL" id="JAEPRD010000041">
    <property type="protein sequence ID" value="KAG2204832.1"/>
    <property type="molecule type" value="Genomic_DNA"/>
</dbReference>
<dbReference type="Pfam" id="PF12796">
    <property type="entry name" value="Ank_2"/>
    <property type="match status" value="2"/>
</dbReference>
<feature type="repeat" description="ANK" evidence="5">
    <location>
        <begin position="33"/>
        <end position="65"/>
    </location>
</feature>
<dbReference type="OrthoDB" id="408631at2759"/>
<evidence type="ECO:0000256" key="5">
    <source>
        <dbReference type="PROSITE-ProRule" id="PRU00023"/>
    </source>
</evidence>
<dbReference type="PROSITE" id="PS50088">
    <property type="entry name" value="ANK_REPEAT"/>
    <property type="match status" value="4"/>
</dbReference>
<dbReference type="Gene3D" id="1.25.40.20">
    <property type="entry name" value="Ankyrin repeat-containing domain"/>
    <property type="match status" value="2"/>
</dbReference>
<keyword evidence="3" id="KW-0378">Hydrolase</keyword>
<proteinExistence type="inferred from homology"/>
<feature type="repeat" description="ANK" evidence="5">
    <location>
        <begin position="274"/>
        <end position="296"/>
    </location>
</feature>
<sequence>MQTFIKSIHDKHQIQTLLNRQNERDILKERDNHGDTLLHFACRIHCLDVIKLLITHGADPEAVNEHGRRPIHEAIESIECVSYLVNTCHIDVNAMKRGDWTPVMSAALKGNLDTVKILVDGGALLNRTTRDGRTALYLAVQEGHIQLSKYLTDAYPGAITQATKSGRLPTQAAAALEDTTSAYIITRYLLSHTSDETKVLAHRDNSGRNILLDAAVAQNIQLLQFLLDTAGADPNDSDSLGRNMIHHAAMMGHSHLLQLLSGFKIDWNSPDTWDAWTPLMHAARQGHLHVVKYLVDAIHVRVDCKDKQGRTALDIARLWKHTLVEEYLLEKVGQGCCVVENGLDFLTADSANKLILSKKANPTAVIHELCDTVYQMPNSLVRLATDVWSHVKNEPKKPSWCIQTTVVMGFLQAFRDQSQTNSLEFWRLMLIAPSLIKPIMSRTEAEIIPIKTRNLCGILSKMDSEETGSRTLDAEWMSAISTWERICGSSLKTRLALDPPVSDEKIVMYIHGGAYCTMSAQTHRTLTHKISKATKRRVLAVNYRLAPETRFPGALFDVVQSFLYLIDGNDKHRFKPSNILVMGDSAGGGLCLAMMLYLRDHGLPQPEGAALLSPWVDLTFSYPSWKDASLYDYLPSNPAQLKSVNPALLYLDDQELIRHPYVSPIFADNFDNMPPILIQSGGCESLRDEICDLTDKIQKSKCTMVHHEIYEDMVHVFQAFPFKKSMDAIESIGWWSKVGIPLITQWQSRSQELSINDILD</sequence>
<accession>A0A8H7V454</accession>
<keyword evidence="4 5" id="KW-0040">ANK repeat</keyword>
<dbReference type="InterPro" id="IPR029058">
    <property type="entry name" value="AB_hydrolase_fold"/>
</dbReference>
<dbReference type="InterPro" id="IPR002168">
    <property type="entry name" value="Lipase_GDXG_HIS_AS"/>
</dbReference>
<evidence type="ECO:0000256" key="2">
    <source>
        <dbReference type="ARBA" id="ARBA00022737"/>
    </source>
</evidence>
<keyword evidence="8" id="KW-1185">Reference proteome</keyword>
<dbReference type="GO" id="GO:0016787">
    <property type="term" value="F:hydrolase activity"/>
    <property type="evidence" value="ECO:0007669"/>
    <property type="project" value="UniProtKB-KW"/>
</dbReference>
<dbReference type="SUPFAM" id="SSF53474">
    <property type="entry name" value="alpha/beta-Hydrolases"/>
    <property type="match status" value="1"/>
</dbReference>
<dbReference type="InterPro" id="IPR013094">
    <property type="entry name" value="AB_hydrolase_3"/>
</dbReference>
<gene>
    <name evidence="7" type="ORF">INT47_004107</name>
</gene>
<feature type="domain" description="Alpha/beta hydrolase fold-3" evidence="6">
    <location>
        <begin position="507"/>
        <end position="718"/>
    </location>
</feature>
<dbReference type="PROSITE" id="PS50297">
    <property type="entry name" value="ANK_REP_REGION"/>
    <property type="match status" value="3"/>
</dbReference>
<dbReference type="Pfam" id="PF07859">
    <property type="entry name" value="Abhydrolase_3"/>
    <property type="match status" value="1"/>
</dbReference>
<dbReference type="AlphaFoldDB" id="A0A8H7V454"/>
<dbReference type="SUPFAM" id="SSF48403">
    <property type="entry name" value="Ankyrin repeat"/>
    <property type="match status" value="1"/>
</dbReference>
<dbReference type="PANTHER" id="PTHR24173">
    <property type="entry name" value="ANKYRIN REPEAT CONTAINING"/>
    <property type="match status" value="1"/>
</dbReference>
<evidence type="ECO:0000313" key="8">
    <source>
        <dbReference type="Proteomes" id="UP000603453"/>
    </source>
</evidence>
<dbReference type="InterPro" id="IPR036770">
    <property type="entry name" value="Ankyrin_rpt-contain_sf"/>
</dbReference>
<feature type="repeat" description="ANK" evidence="5">
    <location>
        <begin position="131"/>
        <end position="151"/>
    </location>
</feature>
<evidence type="ECO:0000256" key="4">
    <source>
        <dbReference type="ARBA" id="ARBA00023043"/>
    </source>
</evidence>
<comment type="caution">
    <text evidence="7">The sequence shown here is derived from an EMBL/GenBank/DDBJ whole genome shotgun (WGS) entry which is preliminary data.</text>
</comment>
<dbReference type="PROSITE" id="PS01173">
    <property type="entry name" value="LIPASE_GDXG_HIS"/>
    <property type="match status" value="1"/>
</dbReference>
<name>A0A8H7V454_9FUNG</name>
<dbReference type="SMART" id="SM00248">
    <property type="entry name" value="ANK"/>
    <property type="match status" value="8"/>
</dbReference>